<feature type="domain" description="DOMON" evidence="3">
    <location>
        <begin position="76"/>
        <end position="164"/>
    </location>
</feature>
<feature type="compositionally biased region" description="Pro residues" evidence="1">
    <location>
        <begin position="409"/>
        <end position="426"/>
    </location>
</feature>
<keyword evidence="2" id="KW-0732">Signal</keyword>
<proteinExistence type="predicted"/>
<feature type="region of interest" description="Disordered" evidence="1">
    <location>
        <begin position="215"/>
        <end position="301"/>
    </location>
</feature>
<dbReference type="Proteomes" id="UP001642482">
    <property type="component" value="Unassembled WGS sequence"/>
</dbReference>
<dbReference type="CDD" id="cd09630">
    <property type="entry name" value="CDH_like_cytochrome"/>
    <property type="match status" value="1"/>
</dbReference>
<gene>
    <name evidence="4" type="ORF">SEUCBS140593_000815</name>
</gene>
<feature type="compositionally biased region" description="Low complexity" evidence="1">
    <location>
        <begin position="215"/>
        <end position="232"/>
    </location>
</feature>
<evidence type="ECO:0000313" key="4">
    <source>
        <dbReference type="EMBL" id="CAK7210412.1"/>
    </source>
</evidence>
<keyword evidence="5" id="KW-1185">Reference proteome</keyword>
<reference evidence="4 5" key="1">
    <citation type="submission" date="2024-01" db="EMBL/GenBank/DDBJ databases">
        <authorList>
            <person name="Allen C."/>
            <person name="Tagirdzhanova G."/>
        </authorList>
    </citation>
    <scope>NUCLEOTIDE SEQUENCE [LARGE SCALE GENOMIC DNA]</scope>
</reference>
<accession>A0ABP0AT15</accession>
<feature type="compositionally biased region" description="Pro residues" evidence="1">
    <location>
        <begin position="260"/>
        <end position="275"/>
    </location>
</feature>
<feature type="compositionally biased region" description="Low complexity" evidence="1">
    <location>
        <begin position="246"/>
        <end position="259"/>
    </location>
</feature>
<evidence type="ECO:0000256" key="1">
    <source>
        <dbReference type="SAM" id="MobiDB-lite"/>
    </source>
</evidence>
<feature type="chain" id="PRO_5046023424" description="DOMON domain-containing protein" evidence="2">
    <location>
        <begin position="23"/>
        <end position="426"/>
    </location>
</feature>
<comment type="caution">
    <text evidence="4">The sequence shown here is derived from an EMBL/GenBank/DDBJ whole genome shotgun (WGS) entry which is preliminary data.</text>
</comment>
<dbReference type="PANTHER" id="PTHR47797:SF5">
    <property type="entry name" value="CELLOBIOSE DEHYDROGENASE CYTOCHROME DOMAIN-CONTAINING PROTEIN"/>
    <property type="match status" value="1"/>
</dbReference>
<dbReference type="InterPro" id="IPR005018">
    <property type="entry name" value="DOMON_domain"/>
</dbReference>
<sequence length="426" mass="42506">MVHSSILALAVAVTYHASHANAASFCDATFTGSSVCLAEFTSTSSVTYRIGVADAATDGAAFDTLLHIVAPVATGWAGLAWGGAMTNNPLTVGWPSSDNSAIVSSRWATGHTLPAAYTGASYTTLSSSKNSTHWTLSVVCSGCSQWSGASLAPSTANTIAWASSTRAVTTPSSNTSTFGYHTGRGTVTVDLTAARVPQAVFDQYVAFLSGNKAGAPVAPSSPSSVPAPLSSTPAPPSSIPAPPSSTPALSALPSSSASAPVPPPVSSPAVPPEPPTLSTTIIHSSTTAVPPPPPVSSVSGTGSITTVLSTVYITVTPPAANPPSPTSKIGTTRPSPTTSRTIGTPPWVPSAPKPVPTEGGGSDDGSGEDTPEPTVTVTVIEGGNVPSGAPEPPIGHPTGVVGGKKKIPPFLPPFRRPPPFGIPGWA</sequence>
<dbReference type="Gene3D" id="2.60.40.1210">
    <property type="entry name" value="Cellobiose dehydrogenase, cytochrome domain"/>
    <property type="match status" value="1"/>
</dbReference>
<dbReference type="EMBL" id="CAWUHD010000005">
    <property type="protein sequence ID" value="CAK7210412.1"/>
    <property type="molecule type" value="Genomic_DNA"/>
</dbReference>
<feature type="compositionally biased region" description="Pro residues" evidence="1">
    <location>
        <begin position="233"/>
        <end position="245"/>
    </location>
</feature>
<feature type="signal peptide" evidence="2">
    <location>
        <begin position="1"/>
        <end position="22"/>
    </location>
</feature>
<protein>
    <recommendedName>
        <fullName evidence="3">DOMON domain-containing protein</fullName>
    </recommendedName>
</protein>
<feature type="compositionally biased region" description="Low complexity" evidence="1">
    <location>
        <begin position="276"/>
        <end position="288"/>
    </location>
</feature>
<dbReference type="SMART" id="SM00664">
    <property type="entry name" value="DoH"/>
    <property type="match status" value="1"/>
</dbReference>
<dbReference type="PANTHER" id="PTHR47797">
    <property type="entry name" value="DEHYDROGENASE, PUTATIVE (AFU_ORTHOLOGUE AFUA_8G05805)-RELATED"/>
    <property type="match status" value="1"/>
</dbReference>
<dbReference type="SUPFAM" id="SSF49344">
    <property type="entry name" value="CBD9-like"/>
    <property type="match status" value="1"/>
</dbReference>
<name>A0ABP0AT15_9PEZI</name>
<dbReference type="Pfam" id="PF16010">
    <property type="entry name" value="CDH-cyt"/>
    <property type="match status" value="1"/>
</dbReference>
<evidence type="ECO:0000256" key="2">
    <source>
        <dbReference type="SAM" id="SignalP"/>
    </source>
</evidence>
<feature type="region of interest" description="Disordered" evidence="1">
    <location>
        <begin position="316"/>
        <end position="426"/>
    </location>
</feature>
<organism evidence="4 5">
    <name type="scientific">Sporothrix eucalyptigena</name>
    <dbReference type="NCBI Taxonomy" id="1812306"/>
    <lineage>
        <taxon>Eukaryota</taxon>
        <taxon>Fungi</taxon>
        <taxon>Dikarya</taxon>
        <taxon>Ascomycota</taxon>
        <taxon>Pezizomycotina</taxon>
        <taxon>Sordariomycetes</taxon>
        <taxon>Sordariomycetidae</taxon>
        <taxon>Ophiostomatales</taxon>
        <taxon>Ophiostomataceae</taxon>
        <taxon>Sporothrix</taxon>
    </lineage>
</organism>
<evidence type="ECO:0000313" key="5">
    <source>
        <dbReference type="Proteomes" id="UP001642482"/>
    </source>
</evidence>
<evidence type="ECO:0000259" key="3">
    <source>
        <dbReference type="SMART" id="SM00664"/>
    </source>
</evidence>
<dbReference type="InterPro" id="IPR015920">
    <property type="entry name" value="Cellobiose_DH-like_cyt"/>
</dbReference>
<feature type="compositionally biased region" description="Low complexity" evidence="1">
    <location>
        <begin position="326"/>
        <end position="345"/>
    </location>
</feature>
<feature type="compositionally biased region" description="Pro residues" evidence="1">
    <location>
        <begin position="346"/>
        <end position="355"/>
    </location>
</feature>